<dbReference type="AlphaFoldDB" id="A0A4Z2GHJ0"/>
<proteinExistence type="predicted"/>
<evidence type="ECO:0000256" key="1">
    <source>
        <dbReference type="SAM" id="MobiDB-lite"/>
    </source>
</evidence>
<feature type="compositionally biased region" description="Basic and acidic residues" evidence="1">
    <location>
        <begin position="85"/>
        <end position="94"/>
    </location>
</feature>
<dbReference type="EMBL" id="SRLO01000536">
    <property type="protein sequence ID" value="TNN52790.1"/>
    <property type="molecule type" value="Genomic_DNA"/>
</dbReference>
<feature type="region of interest" description="Disordered" evidence="1">
    <location>
        <begin position="77"/>
        <end position="97"/>
    </location>
</feature>
<gene>
    <name evidence="2" type="ORF">EYF80_037023</name>
</gene>
<sequence length="156" mass="15438">MAGVHASDVLSGHFLEPTIGAPPPPPPGQGATNTAGIPGDAAALTLTGARAYLEVSAAAQGYGAEGVYANGRYREHGSPRIGSGSRDHSAERISHGAGNAPCGIMKRGGDGVVVERGCEVARVEEGEGGCDAALLCNAGLWTAARPAPAWLLGGGG</sequence>
<dbReference type="OrthoDB" id="10418627at2759"/>
<evidence type="ECO:0000313" key="3">
    <source>
        <dbReference type="Proteomes" id="UP000314294"/>
    </source>
</evidence>
<keyword evidence="3" id="KW-1185">Reference proteome</keyword>
<evidence type="ECO:0000313" key="2">
    <source>
        <dbReference type="EMBL" id="TNN52790.1"/>
    </source>
</evidence>
<name>A0A4Z2GHJ0_9TELE</name>
<comment type="caution">
    <text evidence="2">The sequence shown here is derived from an EMBL/GenBank/DDBJ whole genome shotgun (WGS) entry which is preliminary data.</text>
</comment>
<reference evidence="2 3" key="1">
    <citation type="submission" date="2019-03" db="EMBL/GenBank/DDBJ databases">
        <title>First draft genome of Liparis tanakae, snailfish: a comprehensive survey of snailfish specific genes.</title>
        <authorList>
            <person name="Kim W."/>
            <person name="Song I."/>
            <person name="Jeong J.-H."/>
            <person name="Kim D."/>
            <person name="Kim S."/>
            <person name="Ryu S."/>
            <person name="Song J.Y."/>
            <person name="Lee S.K."/>
        </authorList>
    </citation>
    <scope>NUCLEOTIDE SEQUENCE [LARGE SCALE GENOMIC DNA]</scope>
    <source>
        <tissue evidence="2">Muscle</tissue>
    </source>
</reference>
<dbReference type="Proteomes" id="UP000314294">
    <property type="component" value="Unassembled WGS sequence"/>
</dbReference>
<organism evidence="2 3">
    <name type="scientific">Liparis tanakae</name>
    <name type="common">Tanaka's snailfish</name>
    <dbReference type="NCBI Taxonomy" id="230148"/>
    <lineage>
        <taxon>Eukaryota</taxon>
        <taxon>Metazoa</taxon>
        <taxon>Chordata</taxon>
        <taxon>Craniata</taxon>
        <taxon>Vertebrata</taxon>
        <taxon>Euteleostomi</taxon>
        <taxon>Actinopterygii</taxon>
        <taxon>Neopterygii</taxon>
        <taxon>Teleostei</taxon>
        <taxon>Neoteleostei</taxon>
        <taxon>Acanthomorphata</taxon>
        <taxon>Eupercaria</taxon>
        <taxon>Perciformes</taxon>
        <taxon>Cottioidei</taxon>
        <taxon>Cottales</taxon>
        <taxon>Liparidae</taxon>
        <taxon>Liparis</taxon>
    </lineage>
</organism>
<accession>A0A4Z2GHJ0</accession>
<feature type="region of interest" description="Disordered" evidence="1">
    <location>
        <begin position="14"/>
        <end position="37"/>
    </location>
</feature>
<protein>
    <submittedName>
        <fullName evidence="2">Uncharacterized protein</fullName>
    </submittedName>
</protein>